<name>A0ABC9EIE4_9POAL</name>
<dbReference type="Pfam" id="PF14249">
    <property type="entry name" value="Tocopherol_cycl"/>
    <property type="match status" value="1"/>
</dbReference>
<gene>
    <name evidence="1" type="ORF">URODEC1_LOCUS96357</name>
</gene>
<sequence length="521" mass="57478">MRSTWPHHAFCATRVHDAHEAAKPRARPHGDRLAGLNKLLMNLAAAAAAVPGPTPPPRAARPRCARLLPRRGGLLPARAATGSAAYASSSSSSPAAAAAPVYAPTQQDRPLRTPHSGYHYDGTARPFFEGWYFKVAIPECRQSFCFMYSVENPLFREGMSNFDKLVHGPRFTGVGAQILGADDKYICQFSEKSNNFWGSRHELMLGNTFIPNKDSTPPQGEVPPQEFSKRVLEGFQVTPIWHQGFIRDDGRSKYVPNVQTARWEYSTRPVYGWGDVESKQLSTAGWLAAFPFFEPHWQICMAGGLSTGWIEWDGERFEFENAPSYSEKNWGGGFPRKWYWIQCNVFSGASGEVSLTAAGGLRKIGLGDTYESPSLIGIHYEGKFFEFVPWTGTVSWDIALWGCWKMSGENKTHLVEIEATTTEPGTALRAPTMEAGLVPACKDTCYGDLKLQLWEKKYDGGKGKMILDATSNMAALEVGGGPWFNGWKGTTVVNEVVNNIVGTPIDVESLFPIPFLKPPGL</sequence>
<evidence type="ECO:0000313" key="2">
    <source>
        <dbReference type="Proteomes" id="UP001497457"/>
    </source>
</evidence>
<keyword evidence="2" id="KW-1185">Reference proteome</keyword>
<dbReference type="AlphaFoldDB" id="A0ABC9EIE4"/>
<dbReference type="InterPro" id="IPR025893">
    <property type="entry name" value="Tocopherol_cyclase"/>
</dbReference>
<evidence type="ECO:0008006" key="3">
    <source>
        <dbReference type="Google" id="ProtNLM"/>
    </source>
</evidence>
<protein>
    <recommendedName>
        <fullName evidence="3">Tocopherol cyclase</fullName>
    </recommendedName>
</protein>
<organism evidence="1 2">
    <name type="scientific">Urochloa decumbens</name>
    <dbReference type="NCBI Taxonomy" id="240449"/>
    <lineage>
        <taxon>Eukaryota</taxon>
        <taxon>Viridiplantae</taxon>
        <taxon>Streptophyta</taxon>
        <taxon>Embryophyta</taxon>
        <taxon>Tracheophyta</taxon>
        <taxon>Spermatophyta</taxon>
        <taxon>Magnoliopsida</taxon>
        <taxon>Liliopsida</taxon>
        <taxon>Poales</taxon>
        <taxon>Poaceae</taxon>
        <taxon>PACMAD clade</taxon>
        <taxon>Panicoideae</taxon>
        <taxon>Panicodae</taxon>
        <taxon>Paniceae</taxon>
        <taxon>Melinidinae</taxon>
        <taxon>Urochloa</taxon>
    </lineage>
</organism>
<proteinExistence type="predicted"/>
<reference evidence="1 2" key="2">
    <citation type="submission" date="2024-10" db="EMBL/GenBank/DDBJ databases">
        <authorList>
            <person name="Ryan C."/>
        </authorList>
    </citation>
    <scope>NUCLEOTIDE SEQUENCE [LARGE SCALE GENOMIC DNA]</scope>
</reference>
<accession>A0ABC9EIE4</accession>
<reference evidence="2" key="1">
    <citation type="submission" date="2024-06" db="EMBL/GenBank/DDBJ databases">
        <authorList>
            <person name="Ryan C."/>
        </authorList>
    </citation>
    <scope>NUCLEOTIDE SEQUENCE [LARGE SCALE GENOMIC DNA]</scope>
</reference>
<dbReference type="PANTHER" id="PTHR35309:SF2">
    <property type="entry name" value="TOCOPHEROL CYCLASE, CHLOROPLASTIC"/>
    <property type="match status" value="1"/>
</dbReference>
<dbReference type="EMBL" id="OZ075114">
    <property type="protein sequence ID" value="CAL5058866.1"/>
    <property type="molecule type" value="Genomic_DNA"/>
</dbReference>
<dbReference type="PANTHER" id="PTHR35309">
    <property type="match status" value="1"/>
</dbReference>
<evidence type="ECO:0000313" key="1">
    <source>
        <dbReference type="EMBL" id="CAL5058866.1"/>
    </source>
</evidence>
<dbReference type="Proteomes" id="UP001497457">
    <property type="component" value="Chromosome 4rd"/>
</dbReference>